<sequence>MSIIMRIIQPRTVAEQLLYSTVRISGDNGTGTGFFFHIQLDQDKQIQLILTNKHVINGNKKLSFYFHEAVTNDKKFEPTNQFFSITVEDYANLWIPHPKEEVDLGALLFVPIRNHAKEKLGKEIFNISFDDSLIRNDDDLAEESDVDNKVLMIGYPIGLWDEVNNFPIVRNGITASHPSLDFNGKSEGIIDMACFPGSSGSPVLICMQGFHDKNGTYHIGANKNILLGLLFSGPYLTQSGKIEIKEIPTANLVPVASFNQMIHLGYYVKAKEILVLCEHIKNQIVISNNK</sequence>
<accession>A0A0W0YE14</accession>
<protein>
    <submittedName>
        <fullName evidence="1">Putative Peptidase, trypsin-like serine and cysteine</fullName>
    </submittedName>
</protein>
<name>A0A0W0YE14_9GAMM</name>
<organism evidence="1 2">
    <name type="scientific">Legionella sainthelensi</name>
    <dbReference type="NCBI Taxonomy" id="28087"/>
    <lineage>
        <taxon>Bacteria</taxon>
        <taxon>Pseudomonadati</taxon>
        <taxon>Pseudomonadota</taxon>
        <taxon>Gammaproteobacteria</taxon>
        <taxon>Legionellales</taxon>
        <taxon>Legionellaceae</taxon>
        <taxon>Legionella</taxon>
    </lineage>
</organism>
<dbReference type="PATRIC" id="fig|28087.4.peg.2961"/>
<dbReference type="eggNOG" id="COG3591">
    <property type="taxonomic scope" value="Bacteria"/>
</dbReference>
<dbReference type="STRING" id="28087.Lsai_2756"/>
<gene>
    <name evidence="1" type="ORF">Lsai_2756</name>
</gene>
<dbReference type="Pfam" id="PF13365">
    <property type="entry name" value="Trypsin_2"/>
    <property type="match status" value="1"/>
</dbReference>
<evidence type="ECO:0000313" key="1">
    <source>
        <dbReference type="EMBL" id="KTD55164.1"/>
    </source>
</evidence>
<dbReference type="Proteomes" id="UP000054621">
    <property type="component" value="Unassembled WGS sequence"/>
</dbReference>
<dbReference type="Gene3D" id="2.40.10.10">
    <property type="entry name" value="Trypsin-like serine proteases"/>
    <property type="match status" value="2"/>
</dbReference>
<evidence type="ECO:0000313" key="2">
    <source>
        <dbReference type="Proteomes" id="UP000054621"/>
    </source>
</evidence>
<proteinExistence type="predicted"/>
<dbReference type="RefSeq" id="WP_051544682.1">
    <property type="nucleotide sequence ID" value="NZ_LNYV01000036.1"/>
</dbReference>
<dbReference type="InterPro" id="IPR043504">
    <property type="entry name" value="Peptidase_S1_PA_chymotrypsin"/>
</dbReference>
<dbReference type="SUPFAM" id="SSF50494">
    <property type="entry name" value="Trypsin-like serine proteases"/>
    <property type="match status" value="1"/>
</dbReference>
<dbReference type="AlphaFoldDB" id="A0A0W0YE14"/>
<dbReference type="EMBL" id="LNYV01000036">
    <property type="protein sequence ID" value="KTD55164.1"/>
    <property type="molecule type" value="Genomic_DNA"/>
</dbReference>
<comment type="caution">
    <text evidence="1">The sequence shown here is derived from an EMBL/GenBank/DDBJ whole genome shotgun (WGS) entry which is preliminary data.</text>
</comment>
<dbReference type="InterPro" id="IPR009003">
    <property type="entry name" value="Peptidase_S1_PA"/>
</dbReference>
<reference evidence="1 2" key="1">
    <citation type="submission" date="2015-11" db="EMBL/GenBank/DDBJ databases">
        <title>Genomic analysis of 38 Legionella species identifies large and diverse effector repertoires.</title>
        <authorList>
            <person name="Burstein D."/>
            <person name="Amaro F."/>
            <person name="Zusman T."/>
            <person name="Lifshitz Z."/>
            <person name="Cohen O."/>
            <person name="Gilbert J.A."/>
            <person name="Pupko T."/>
            <person name="Shuman H.A."/>
            <person name="Segal G."/>
        </authorList>
    </citation>
    <scope>NUCLEOTIDE SEQUENCE [LARGE SCALE GENOMIC DNA]</scope>
    <source>
        <strain evidence="1 2">Mt.St.Helens-4</strain>
    </source>
</reference>